<feature type="non-terminal residue" evidence="1">
    <location>
        <position position="26"/>
    </location>
</feature>
<name>A0A0F9ENE1_9ZZZZ</name>
<evidence type="ECO:0000313" key="1">
    <source>
        <dbReference type="EMBL" id="KKL46430.1"/>
    </source>
</evidence>
<protein>
    <submittedName>
        <fullName evidence="1">Uncharacterized protein</fullName>
    </submittedName>
</protein>
<dbReference type="AlphaFoldDB" id="A0A0F9ENE1"/>
<proteinExistence type="predicted"/>
<comment type="caution">
    <text evidence="1">The sequence shown here is derived from an EMBL/GenBank/DDBJ whole genome shotgun (WGS) entry which is preliminary data.</text>
</comment>
<sequence>MDSYELKDLPEETKMRQVNGVWIKAS</sequence>
<organism evidence="1">
    <name type="scientific">marine sediment metagenome</name>
    <dbReference type="NCBI Taxonomy" id="412755"/>
    <lineage>
        <taxon>unclassified sequences</taxon>
        <taxon>metagenomes</taxon>
        <taxon>ecological metagenomes</taxon>
    </lineage>
</organism>
<dbReference type="EMBL" id="LAZR01034032">
    <property type="protein sequence ID" value="KKL46430.1"/>
    <property type="molecule type" value="Genomic_DNA"/>
</dbReference>
<reference evidence="1" key="1">
    <citation type="journal article" date="2015" name="Nature">
        <title>Complex archaea that bridge the gap between prokaryotes and eukaryotes.</title>
        <authorList>
            <person name="Spang A."/>
            <person name="Saw J.H."/>
            <person name="Jorgensen S.L."/>
            <person name="Zaremba-Niedzwiedzka K."/>
            <person name="Martijn J."/>
            <person name="Lind A.E."/>
            <person name="van Eijk R."/>
            <person name="Schleper C."/>
            <person name="Guy L."/>
            <person name="Ettema T.J."/>
        </authorList>
    </citation>
    <scope>NUCLEOTIDE SEQUENCE</scope>
</reference>
<gene>
    <name evidence="1" type="ORF">LCGC14_2345600</name>
</gene>
<accession>A0A0F9ENE1</accession>